<keyword evidence="3" id="KW-0732">Signal</keyword>
<feature type="compositionally biased region" description="Polar residues" evidence="4">
    <location>
        <begin position="14"/>
        <end position="31"/>
    </location>
</feature>
<protein>
    <recommendedName>
        <fullName evidence="5">Periplasmic binding protein domain-containing protein</fullName>
    </recommendedName>
</protein>
<keyword evidence="7" id="KW-1185">Reference proteome</keyword>
<sequence>MTALAMLGACGGADSSTTTPAESGKSQNSALSAEVEAARAEVTTFATPTAGFDASTMRGKTVYYIPITLKAESFQIVSKSLSEAFQGVGVTVQACDGGANPSTAAACLNQALAAHAAGVIADALPVGLAANAFAALRTAKIPVLIVNQLRPAGQTDDKLLAYEPGNAIQMQNMAAKWIAADSGGSAKILTQEFTDSPNTIAYLEDHAFKTLQSACGGCQNTVNKVSSANFSLIPSSTSSALLRNPDTNYLWTEFDTILQPTMAGVQQAGFLSKVKGVSTNGLLGGLQLLRAKNYLYADVAAHYNFQAWANADSIMRMALGLDVPADTAIPLRVFDRTNIDQVKNLDAAGEQSGEWFGPTTYKDVYTKLWSGA</sequence>
<reference evidence="6 7" key="1">
    <citation type="submission" date="2021-03" db="EMBL/GenBank/DDBJ databases">
        <title>Whole genome shotgun sequence of Actinoplanes toevensis NBRC 105298.</title>
        <authorList>
            <person name="Komaki H."/>
            <person name="Tamura T."/>
        </authorList>
    </citation>
    <scope>NUCLEOTIDE SEQUENCE [LARGE SCALE GENOMIC DNA]</scope>
    <source>
        <strain evidence="6 7">NBRC 105298</strain>
    </source>
</reference>
<evidence type="ECO:0000259" key="5">
    <source>
        <dbReference type="Pfam" id="PF13407"/>
    </source>
</evidence>
<comment type="similarity">
    <text evidence="2">Belongs to the bacterial solute-binding protein 2 family.</text>
</comment>
<name>A0A919VZC6_9ACTN</name>
<evidence type="ECO:0000256" key="3">
    <source>
        <dbReference type="ARBA" id="ARBA00022729"/>
    </source>
</evidence>
<dbReference type="GO" id="GO:0030313">
    <property type="term" value="C:cell envelope"/>
    <property type="evidence" value="ECO:0007669"/>
    <property type="project" value="UniProtKB-SubCell"/>
</dbReference>
<dbReference type="Pfam" id="PF13407">
    <property type="entry name" value="Peripla_BP_4"/>
    <property type="match status" value="1"/>
</dbReference>
<dbReference type="PANTHER" id="PTHR46847">
    <property type="entry name" value="D-ALLOSE-BINDING PERIPLASMIC PROTEIN-RELATED"/>
    <property type="match status" value="1"/>
</dbReference>
<evidence type="ECO:0000256" key="2">
    <source>
        <dbReference type="ARBA" id="ARBA00007639"/>
    </source>
</evidence>
<gene>
    <name evidence="6" type="ORF">Ato02nite_017800</name>
</gene>
<feature type="region of interest" description="Disordered" evidence="4">
    <location>
        <begin position="1"/>
        <end position="32"/>
    </location>
</feature>
<dbReference type="SUPFAM" id="SSF53822">
    <property type="entry name" value="Periplasmic binding protein-like I"/>
    <property type="match status" value="1"/>
</dbReference>
<feature type="domain" description="Periplasmic binding protein" evidence="5">
    <location>
        <begin position="67"/>
        <end position="313"/>
    </location>
</feature>
<evidence type="ECO:0000313" key="6">
    <source>
        <dbReference type="EMBL" id="GIM89987.1"/>
    </source>
</evidence>
<comment type="subcellular location">
    <subcellularLocation>
        <location evidence="1">Cell envelope</location>
    </subcellularLocation>
</comment>
<comment type="caution">
    <text evidence="6">The sequence shown here is derived from an EMBL/GenBank/DDBJ whole genome shotgun (WGS) entry which is preliminary data.</text>
</comment>
<dbReference type="Gene3D" id="3.40.50.2300">
    <property type="match status" value="2"/>
</dbReference>
<dbReference type="InterPro" id="IPR025997">
    <property type="entry name" value="SBP_2_dom"/>
</dbReference>
<dbReference type="EMBL" id="BOQN01000022">
    <property type="protein sequence ID" value="GIM89987.1"/>
    <property type="molecule type" value="Genomic_DNA"/>
</dbReference>
<proteinExistence type="inferred from homology"/>
<dbReference type="AlphaFoldDB" id="A0A919VZC6"/>
<evidence type="ECO:0000256" key="4">
    <source>
        <dbReference type="SAM" id="MobiDB-lite"/>
    </source>
</evidence>
<accession>A0A919VZC6</accession>
<dbReference type="PANTHER" id="PTHR46847:SF1">
    <property type="entry name" value="D-ALLOSE-BINDING PERIPLASMIC PROTEIN-RELATED"/>
    <property type="match status" value="1"/>
</dbReference>
<dbReference type="GO" id="GO:0030246">
    <property type="term" value="F:carbohydrate binding"/>
    <property type="evidence" value="ECO:0007669"/>
    <property type="project" value="UniProtKB-ARBA"/>
</dbReference>
<dbReference type="Proteomes" id="UP000677082">
    <property type="component" value="Unassembled WGS sequence"/>
</dbReference>
<organism evidence="6 7">
    <name type="scientific">Paractinoplanes toevensis</name>
    <dbReference type="NCBI Taxonomy" id="571911"/>
    <lineage>
        <taxon>Bacteria</taxon>
        <taxon>Bacillati</taxon>
        <taxon>Actinomycetota</taxon>
        <taxon>Actinomycetes</taxon>
        <taxon>Micromonosporales</taxon>
        <taxon>Micromonosporaceae</taxon>
        <taxon>Paractinoplanes</taxon>
    </lineage>
</organism>
<evidence type="ECO:0000313" key="7">
    <source>
        <dbReference type="Proteomes" id="UP000677082"/>
    </source>
</evidence>
<evidence type="ECO:0000256" key="1">
    <source>
        <dbReference type="ARBA" id="ARBA00004196"/>
    </source>
</evidence>
<dbReference type="InterPro" id="IPR028082">
    <property type="entry name" value="Peripla_BP_I"/>
</dbReference>